<sequence length="1170" mass="123135">MKTADYPVWLAVMPDQRDAARADAGLHPDGGRAIMWDKKAQLWYARPGADLSRLQKWLPDRSIRSSGGGDPQEEFLAALTSAGLVIDGLPVMNGRRQRVPVVEGKKGNRDGVYRGFLDGVRPGGWYINYHRAENDKDVTNWKGSGREGKADPVARLHIKAAMQQARDDAARKQAALYARQTASAKALYARLPAADPTHAYLVRKGITVADDVRQTRNGALVVPFYDVNGGFRTLQYIPPDGEKYLYKDAPKSGHFRVEGGRLSNGEPILYAEGYATARSLHMIAGRPVVMTIDAGNMETVASVLKARYPDSPHLFMADVDHAKERNKGVLSANRAAAATGGAALLPDLTAAEIERGFTDYNDLHQSRGAERLQATLLPAIASALEGLNYKESSMATPDDAQPAPENTPASEPAVTIQPEAPPAAAPDAAAQTPAPEAAPAAAEPAGTKSAGRPGSAKAQSGEILALSAQGMKPAQIAEQLGIGQTSVYRILRAQQPAEPDAGVIQESRAAPAAVSGAEPAVTLSPPPSDAAPEPAPAETAAAAPAETAAADQTARAARAAALSGSGLSLARVAAEMNLGMGETHRLIEAGKQQQQAEQALSDAASEESDAPEAWQRAEPQTRPQGDPSPAAAAFGIENGILVGAPRVAPSDEDLPDASGKSRIDADKLLSRVTHEKQADGKSVLYRLDGEPAFVDHGNRLVMASGSSAHGEKVLAALLTAANHYHGRIELTGSDEFKAFAIGVIVANKLNVTMKNAGQQADLDAARRAAGQPVAPADAVRGDPPGPRAAETPPAAPVTQADNPAASAAQAAEADKPAAAAPVTLSPQQASAPAPAEPKISPAVHTPAEKAREPVTGKVTACGQAPFRFEAGQSESTFITLRTKEGTQTYWGKELAGLLRETNLQPGRMVTLQWQGQQPVTVRVPHKNEEGAVTHYTSADTHRNQWTLVPAGGSRVQTGSDEMVPLAAVDVNRYTQIQHTLVSRLGLDIDAPPKPADGLYWIKPDGEGSRQPGDPLSAPRPAHNERAGAPVMSAWGDDGRPDLLLVQGDGDYLQGVVRQNGIYNHVLVSLPGSKDAPPMVVNVLTTEGAQPIGNGNGINRSSGQPVQREHVVIRLSGDDRPRIAKLDAPAEVPATLHARLGYDERYKAEPVYPKEQPAAPQAAPATPLRPV</sequence>
<feature type="compositionally biased region" description="Low complexity" evidence="1">
    <location>
        <begin position="1155"/>
        <end position="1164"/>
    </location>
</feature>
<feature type="region of interest" description="Disordered" evidence="1">
    <location>
        <begin position="997"/>
        <end position="1032"/>
    </location>
</feature>
<dbReference type="RefSeq" id="WP_072208619.1">
    <property type="nucleotide sequence ID" value="NZ_LDSD01000026.1"/>
</dbReference>
<feature type="compositionally biased region" description="Pro residues" evidence="1">
    <location>
        <begin position="524"/>
        <end position="535"/>
    </location>
</feature>
<dbReference type="InterPro" id="IPR043764">
    <property type="entry name" value="DUF5710"/>
</dbReference>
<dbReference type="InterPro" id="IPR040677">
    <property type="entry name" value="LPD7"/>
</dbReference>
<feature type="region of interest" description="Disordered" evidence="1">
    <location>
        <begin position="1148"/>
        <end position="1170"/>
    </location>
</feature>
<dbReference type="Pfam" id="PF18974">
    <property type="entry name" value="DUF5710"/>
    <property type="match status" value="1"/>
</dbReference>
<organism evidence="5 6">
    <name type="scientific">Pantoea dispersa</name>
    <dbReference type="NCBI Taxonomy" id="59814"/>
    <lineage>
        <taxon>Bacteria</taxon>
        <taxon>Pseudomonadati</taxon>
        <taxon>Pseudomonadota</taxon>
        <taxon>Gammaproteobacteria</taxon>
        <taxon>Enterobacterales</taxon>
        <taxon>Erwiniaceae</taxon>
        <taxon>Pantoea</taxon>
    </lineage>
</organism>
<dbReference type="Pfam" id="PF18821">
    <property type="entry name" value="LPD7"/>
    <property type="match status" value="1"/>
</dbReference>
<gene>
    <name evidence="5" type="ORF">SA3R_08085</name>
</gene>
<dbReference type="AlphaFoldDB" id="A0A8E1S009"/>
<dbReference type="Proteomes" id="UP000071979">
    <property type="component" value="Unassembled WGS sequence"/>
</dbReference>
<feature type="domain" description="Resolvase HTH" evidence="2">
    <location>
        <begin position="451"/>
        <end position="494"/>
    </location>
</feature>
<protein>
    <recommendedName>
        <fullName evidence="7">DNA primase</fullName>
    </recommendedName>
</protein>
<accession>A0A8E1S009</accession>
<dbReference type="EMBL" id="LDSE01000015">
    <property type="protein sequence ID" value="KTS68299.1"/>
    <property type="molecule type" value="Genomic_DNA"/>
</dbReference>
<feature type="domain" description="Large polyvalent protein-associated" evidence="3">
    <location>
        <begin position="671"/>
        <end position="766"/>
    </location>
</feature>
<feature type="compositionally biased region" description="Low complexity" evidence="1">
    <location>
        <begin position="589"/>
        <end position="603"/>
    </location>
</feature>
<evidence type="ECO:0000259" key="3">
    <source>
        <dbReference type="Pfam" id="PF18821"/>
    </source>
</evidence>
<evidence type="ECO:0000259" key="2">
    <source>
        <dbReference type="Pfam" id="PF02796"/>
    </source>
</evidence>
<dbReference type="GO" id="GO:0003677">
    <property type="term" value="F:DNA binding"/>
    <property type="evidence" value="ECO:0007669"/>
    <property type="project" value="InterPro"/>
</dbReference>
<feature type="region of interest" description="Disordered" evidence="1">
    <location>
        <begin position="393"/>
        <end position="458"/>
    </location>
</feature>
<feature type="region of interest" description="Disordered" evidence="1">
    <location>
        <begin position="762"/>
        <end position="840"/>
    </location>
</feature>
<feature type="compositionally biased region" description="Low complexity" evidence="1">
    <location>
        <begin position="536"/>
        <end position="551"/>
    </location>
</feature>
<dbReference type="GO" id="GO:0000150">
    <property type="term" value="F:DNA strand exchange activity"/>
    <property type="evidence" value="ECO:0007669"/>
    <property type="project" value="InterPro"/>
</dbReference>
<name>A0A8E1S009_9GAMM</name>
<feature type="region of interest" description="Disordered" evidence="1">
    <location>
        <begin position="507"/>
        <end position="551"/>
    </location>
</feature>
<feature type="region of interest" description="Disordered" evidence="1">
    <location>
        <begin position="589"/>
        <end position="632"/>
    </location>
</feature>
<feature type="compositionally biased region" description="Low complexity" evidence="1">
    <location>
        <begin position="507"/>
        <end position="521"/>
    </location>
</feature>
<dbReference type="InterPro" id="IPR006120">
    <property type="entry name" value="Resolvase_HTH_dom"/>
</dbReference>
<proteinExistence type="predicted"/>
<evidence type="ECO:0008006" key="7">
    <source>
        <dbReference type="Google" id="ProtNLM"/>
    </source>
</evidence>
<evidence type="ECO:0000313" key="5">
    <source>
        <dbReference type="EMBL" id="KTS68299.1"/>
    </source>
</evidence>
<feature type="compositionally biased region" description="Low complexity" evidence="1">
    <location>
        <begin position="800"/>
        <end position="837"/>
    </location>
</feature>
<evidence type="ECO:0000259" key="4">
    <source>
        <dbReference type="Pfam" id="PF18974"/>
    </source>
</evidence>
<dbReference type="Pfam" id="PF02796">
    <property type="entry name" value="HTH_7"/>
    <property type="match status" value="1"/>
</dbReference>
<feature type="compositionally biased region" description="Low complexity" evidence="1">
    <location>
        <begin position="425"/>
        <end position="445"/>
    </location>
</feature>
<reference evidence="5 6" key="1">
    <citation type="journal article" date="2016" name="Front. Microbiol.">
        <title>Genomic Resource of Rice Seed Associated Bacteria.</title>
        <authorList>
            <person name="Midha S."/>
            <person name="Bansal K."/>
            <person name="Sharma S."/>
            <person name="Kumar N."/>
            <person name="Patil P.P."/>
            <person name="Chaudhry V."/>
            <person name="Patil P.B."/>
        </authorList>
    </citation>
    <scope>NUCLEOTIDE SEQUENCE [LARGE SCALE GENOMIC DNA]</scope>
    <source>
        <strain evidence="5 6">SA3</strain>
    </source>
</reference>
<evidence type="ECO:0000313" key="6">
    <source>
        <dbReference type="Proteomes" id="UP000071979"/>
    </source>
</evidence>
<comment type="caution">
    <text evidence="5">The sequence shown here is derived from an EMBL/GenBank/DDBJ whole genome shotgun (WGS) entry which is preliminary data.</text>
</comment>
<feature type="domain" description="DUF5710" evidence="4">
    <location>
        <begin position="9"/>
        <end position="59"/>
    </location>
</feature>
<evidence type="ECO:0000256" key="1">
    <source>
        <dbReference type="SAM" id="MobiDB-lite"/>
    </source>
</evidence>